<evidence type="ECO:0000313" key="2">
    <source>
        <dbReference type="EMBL" id="GIG92405.1"/>
    </source>
</evidence>
<protein>
    <submittedName>
        <fullName evidence="2">Uncharacterized protein</fullName>
    </submittedName>
</protein>
<feature type="transmembrane region" description="Helical" evidence="1">
    <location>
        <begin position="410"/>
        <end position="428"/>
    </location>
</feature>
<name>A0ABQ4ECL4_9ACTN</name>
<keyword evidence="3" id="KW-1185">Reference proteome</keyword>
<evidence type="ECO:0000256" key="1">
    <source>
        <dbReference type="SAM" id="Phobius"/>
    </source>
</evidence>
<dbReference type="Proteomes" id="UP000646749">
    <property type="component" value="Unassembled WGS sequence"/>
</dbReference>
<dbReference type="EMBL" id="BONW01000044">
    <property type="protein sequence ID" value="GIG92405.1"/>
    <property type="molecule type" value="Genomic_DNA"/>
</dbReference>
<keyword evidence="1" id="KW-0472">Membrane</keyword>
<gene>
    <name evidence="2" type="ORF">Pen02_73410</name>
</gene>
<keyword evidence="1" id="KW-0812">Transmembrane</keyword>
<organism evidence="2 3">
    <name type="scientific">Plantactinospora endophytica</name>
    <dbReference type="NCBI Taxonomy" id="673535"/>
    <lineage>
        <taxon>Bacteria</taxon>
        <taxon>Bacillati</taxon>
        <taxon>Actinomycetota</taxon>
        <taxon>Actinomycetes</taxon>
        <taxon>Micromonosporales</taxon>
        <taxon>Micromonosporaceae</taxon>
        <taxon>Plantactinospora</taxon>
    </lineage>
</organism>
<reference evidence="2 3" key="1">
    <citation type="submission" date="2021-01" db="EMBL/GenBank/DDBJ databases">
        <title>Whole genome shotgun sequence of Plantactinospora endophytica NBRC 110450.</title>
        <authorList>
            <person name="Komaki H."/>
            <person name="Tamura T."/>
        </authorList>
    </citation>
    <scope>NUCLEOTIDE SEQUENCE [LARGE SCALE GENOMIC DNA]</scope>
    <source>
        <strain evidence="2 3">NBRC 110450</strain>
    </source>
</reference>
<accession>A0ABQ4ECL4</accession>
<sequence length="486" mass="54000">MTQLRILTPVVVDFYAVPGAALRDPEAHARFWAERQPALDELLPRLVPPVPADVAGPAPLAATSPAPAGTPPVVVLKHTRPRSSLNLYRTISEHAAERTLHVLTGTLRPEHLAECSADLLWAGIVEISFRLYDHGLMLLELLAEVDPWLAGPADELPVRLDGLQARAVELGEEAAREVVRRYLDPVLALLREADRDEEVLRAATPADDPVTAEYGETLWVTRSLVVDPSAPGAEMMTRHWLKDVVISGDHRPPADRLLDGEADHLVRWLNYLFLDRAGAGGRMLPGDPFRDQWEALRYAQVFYGVLERVDARLSKILADSAAAGSRWELEQLRGHLTRLSQRAELIIMERQDLSKYLKRAVRVEMDAILDFWDYEKLLEQPVMFKVELCGRRLAELAARRTARSAMFTDLILLGIAMTSILGTALAVTEFGRSIATDPEMAVYDLGRSSLVAWVASQPADAILVTSGVVSALLVIVYLFFRRDRST</sequence>
<proteinExistence type="predicted"/>
<comment type="caution">
    <text evidence="2">The sequence shown here is derived from an EMBL/GenBank/DDBJ whole genome shotgun (WGS) entry which is preliminary data.</text>
</comment>
<feature type="transmembrane region" description="Helical" evidence="1">
    <location>
        <begin position="461"/>
        <end position="480"/>
    </location>
</feature>
<keyword evidence="1" id="KW-1133">Transmembrane helix</keyword>
<evidence type="ECO:0000313" key="3">
    <source>
        <dbReference type="Proteomes" id="UP000646749"/>
    </source>
</evidence>
<dbReference type="RefSeq" id="WP_203870758.1">
    <property type="nucleotide sequence ID" value="NZ_BONW01000044.1"/>
</dbReference>